<reference evidence="2 3" key="1">
    <citation type="submission" date="2019-04" db="EMBL/GenBank/DDBJ databases">
        <title>Complete genome sequence of Agrobacterium tumefaciens CFBP7129.</title>
        <authorList>
            <person name="Haryono M."/>
            <person name="Lin Y.-C."/>
            <person name="Lai E.-M."/>
            <person name="Kuo C.-H."/>
        </authorList>
    </citation>
    <scope>NUCLEOTIDE SEQUENCE [LARGE SCALE GENOMIC DNA]</scope>
    <source>
        <strain evidence="2 3">CFBP7129</strain>
    </source>
</reference>
<evidence type="ECO:0000259" key="1">
    <source>
        <dbReference type="Pfam" id="PF12146"/>
    </source>
</evidence>
<dbReference type="AlphaFoldDB" id="A0A4D7YYJ1"/>
<name>A0A4D7YYJ1_AGRTU</name>
<evidence type="ECO:0000313" key="3">
    <source>
        <dbReference type="Proteomes" id="UP000298649"/>
    </source>
</evidence>
<dbReference type="PANTHER" id="PTHR43265">
    <property type="entry name" value="ESTERASE ESTD"/>
    <property type="match status" value="1"/>
</dbReference>
<dbReference type="Gene3D" id="3.40.50.1820">
    <property type="entry name" value="alpha/beta hydrolase"/>
    <property type="match status" value="2"/>
</dbReference>
<gene>
    <name evidence="2" type="ORF">CFBP7129_11355</name>
</gene>
<accession>A0A4D7YYJ1</accession>
<dbReference type="Pfam" id="PF12146">
    <property type="entry name" value="Hydrolase_4"/>
    <property type="match status" value="1"/>
</dbReference>
<feature type="domain" description="Serine aminopeptidase S33" evidence="1">
    <location>
        <begin position="75"/>
        <end position="185"/>
    </location>
</feature>
<protein>
    <submittedName>
        <fullName evidence="2">Alpha/beta fold hydrolase</fullName>
    </submittedName>
</protein>
<dbReference type="Proteomes" id="UP000298649">
    <property type="component" value="Chromosome circular"/>
</dbReference>
<keyword evidence="2" id="KW-0378">Hydrolase</keyword>
<dbReference type="InterPro" id="IPR029058">
    <property type="entry name" value="AB_hydrolase_fold"/>
</dbReference>
<evidence type="ECO:0000313" key="2">
    <source>
        <dbReference type="EMBL" id="QCL94723.1"/>
    </source>
</evidence>
<dbReference type="SUPFAM" id="SSF53474">
    <property type="entry name" value="alpha/beta-Hydrolases"/>
    <property type="match status" value="2"/>
</dbReference>
<dbReference type="PANTHER" id="PTHR43265:SF1">
    <property type="entry name" value="ESTERASE ESTD"/>
    <property type="match status" value="1"/>
</dbReference>
<proteinExistence type="predicted"/>
<organism evidence="2 3">
    <name type="scientific">Agrobacterium tumefaciens</name>
    <dbReference type="NCBI Taxonomy" id="358"/>
    <lineage>
        <taxon>Bacteria</taxon>
        <taxon>Pseudomonadati</taxon>
        <taxon>Pseudomonadota</taxon>
        <taxon>Alphaproteobacteria</taxon>
        <taxon>Hyphomicrobiales</taxon>
        <taxon>Rhizobiaceae</taxon>
        <taxon>Rhizobium/Agrobacterium group</taxon>
        <taxon>Agrobacterium</taxon>
        <taxon>Agrobacterium tumefaciens complex</taxon>
    </lineage>
</organism>
<dbReference type="InterPro" id="IPR053145">
    <property type="entry name" value="AB_hydrolase_Est10"/>
</dbReference>
<dbReference type="EMBL" id="CP039922">
    <property type="protein sequence ID" value="QCL94723.1"/>
    <property type="molecule type" value="Genomic_DNA"/>
</dbReference>
<sequence>MVEPDTGAMMARSMAIDISERTGSDPSLDALSLSGIASNGAVAHPVSFDGLTGIFHPARKDVRQRHAVLFVSPWGMEELCSRKFQRVLAERLAACGVASLRFDYLGAGDAFDPDDAGRAADWISDARAALNCLKRLSGCAEVVVVAQGLGCLIAAQAFADVAEVGSMALLAPVVSGRAYLRELAMWSSMIDDGLGLRPAQRMAEAGSIAGMAMPAGVADAIRKANLSNLTAAPARTILALSRPGRVTDADFARHLVAIGGAVEEAEFSGYDDLVSSPTLSKISDDVVNRLVDWVLFQTHAEGPVPPQEDFTVNAPQRGRGFVEQPVQFGDGGRLFGIFCGPDDREVVSSVLLLGAAYDRHAGWGRLSVQMARTLAREGVASLRFDAANIADSPPVKNVPEQVLYDAAQNDDVADALDFLGKRGKGPFIAAGRCSGAYLAFNGAIADERIGAVVAVNPVVFHWRKGRSVDEALHKRPRSFGEYSQRFRQGATFKRLISGDVDVASAGLNIVKATIKRLSTKTARLFRRGSEEGRAVYGAFDKLKANDTAVHLLYSDNDDGLEHFQYYFDANGEGLAAYKNVSLTIIPDADHNLSTPEARQIYIDAVKRLALEHLR</sequence>
<dbReference type="InterPro" id="IPR022742">
    <property type="entry name" value="Hydrolase_4"/>
</dbReference>
<dbReference type="GO" id="GO:0052689">
    <property type="term" value="F:carboxylic ester hydrolase activity"/>
    <property type="evidence" value="ECO:0007669"/>
    <property type="project" value="TreeGrafter"/>
</dbReference>